<reference evidence="1" key="2">
    <citation type="submission" date="2020-09" db="EMBL/GenBank/DDBJ databases">
        <authorList>
            <person name="Sun Q."/>
            <person name="Zhou Y."/>
        </authorList>
    </citation>
    <scope>NUCLEOTIDE SEQUENCE</scope>
    <source>
        <strain evidence="1">CGMCC 4.5737</strain>
    </source>
</reference>
<sequence length="87" mass="10127">MRSSDVVHSLGATAFHQSEGLLVSAVVETSFWFTPTQQERDVECTVVLPRVGRHRRRREVGRSGAIRRVMRLDDHLLCWKRIDGRRR</sequence>
<dbReference type="EMBL" id="BMMK01000041">
    <property type="protein sequence ID" value="GGM78234.1"/>
    <property type="molecule type" value="Genomic_DNA"/>
</dbReference>
<comment type="caution">
    <text evidence="1">The sequence shown here is derived from an EMBL/GenBank/DDBJ whole genome shotgun (WGS) entry which is preliminary data.</text>
</comment>
<protein>
    <submittedName>
        <fullName evidence="1">Uncharacterized protein</fullName>
    </submittedName>
</protein>
<keyword evidence="2" id="KW-1185">Reference proteome</keyword>
<proteinExistence type="predicted"/>
<organism evidence="1 2">
    <name type="scientific">Longimycelium tulufanense</name>
    <dbReference type="NCBI Taxonomy" id="907463"/>
    <lineage>
        <taxon>Bacteria</taxon>
        <taxon>Bacillati</taxon>
        <taxon>Actinomycetota</taxon>
        <taxon>Actinomycetes</taxon>
        <taxon>Pseudonocardiales</taxon>
        <taxon>Pseudonocardiaceae</taxon>
        <taxon>Longimycelium</taxon>
    </lineage>
</organism>
<evidence type="ECO:0000313" key="2">
    <source>
        <dbReference type="Proteomes" id="UP000637578"/>
    </source>
</evidence>
<name>A0A8J3CHI7_9PSEU</name>
<dbReference type="Proteomes" id="UP000637578">
    <property type="component" value="Unassembled WGS sequence"/>
</dbReference>
<dbReference type="RefSeq" id="WP_189061437.1">
    <property type="nucleotide sequence ID" value="NZ_BMMK01000041.1"/>
</dbReference>
<evidence type="ECO:0000313" key="1">
    <source>
        <dbReference type="EMBL" id="GGM78234.1"/>
    </source>
</evidence>
<reference evidence="1" key="1">
    <citation type="journal article" date="2014" name="Int. J. Syst. Evol. Microbiol.">
        <title>Complete genome sequence of Corynebacterium casei LMG S-19264T (=DSM 44701T), isolated from a smear-ripened cheese.</title>
        <authorList>
            <consortium name="US DOE Joint Genome Institute (JGI-PGF)"/>
            <person name="Walter F."/>
            <person name="Albersmeier A."/>
            <person name="Kalinowski J."/>
            <person name="Ruckert C."/>
        </authorList>
    </citation>
    <scope>NUCLEOTIDE SEQUENCE</scope>
    <source>
        <strain evidence="1">CGMCC 4.5737</strain>
    </source>
</reference>
<accession>A0A8J3CHI7</accession>
<dbReference type="AlphaFoldDB" id="A0A8J3CHI7"/>
<gene>
    <name evidence="1" type="ORF">GCM10012275_56100</name>
</gene>